<dbReference type="STRING" id="7757.ENSPMAP00000000473"/>
<dbReference type="Ensembl" id="ENSPMAT00000000474.1">
    <property type="protein sequence ID" value="ENSPMAP00000000473.1"/>
    <property type="gene ID" value="ENSPMAG00000000426.1"/>
</dbReference>
<dbReference type="GeneTree" id="ENSGT00940000160034"/>
<dbReference type="PROSITE" id="PS00036">
    <property type="entry name" value="BZIP_BASIC"/>
    <property type="match status" value="1"/>
</dbReference>
<dbReference type="Gene3D" id="1.20.5.170">
    <property type="match status" value="1"/>
</dbReference>
<feature type="region of interest" description="Disordered" evidence="4">
    <location>
        <begin position="1"/>
        <end position="84"/>
    </location>
</feature>
<dbReference type="GO" id="GO:0000978">
    <property type="term" value="F:RNA polymerase II cis-regulatory region sequence-specific DNA binding"/>
    <property type="evidence" value="ECO:0007669"/>
    <property type="project" value="TreeGrafter"/>
</dbReference>
<dbReference type="SMART" id="SM00338">
    <property type="entry name" value="BRLZ"/>
    <property type="match status" value="1"/>
</dbReference>
<dbReference type="PANTHER" id="PTHR23351:SF24">
    <property type="entry name" value="ACTIVATING TRANSCRIPTION FACTOR 3-RELATED"/>
    <property type="match status" value="1"/>
</dbReference>
<evidence type="ECO:0000313" key="6">
    <source>
        <dbReference type="Ensembl" id="ENSPMAP00000000473.1"/>
    </source>
</evidence>
<dbReference type="InterPro" id="IPR046347">
    <property type="entry name" value="bZIP_sf"/>
</dbReference>
<feature type="compositionally biased region" description="Basic and acidic residues" evidence="4">
    <location>
        <begin position="56"/>
        <end position="70"/>
    </location>
</feature>
<keyword evidence="1" id="KW-0805">Transcription regulation</keyword>
<dbReference type="CDD" id="cd14721">
    <property type="entry name" value="bZIP_Fos"/>
    <property type="match status" value="1"/>
</dbReference>
<dbReference type="PRINTS" id="PR00042">
    <property type="entry name" value="LEUZIPPRFOS"/>
</dbReference>
<protein>
    <submittedName>
        <fullName evidence="6">FOS like 1, AP-1 transcription factor subunit</fullName>
    </submittedName>
</protein>
<dbReference type="PANTHER" id="PTHR23351">
    <property type="entry name" value="FOS TRANSCRIPTION FACTOR-RELATED"/>
    <property type="match status" value="1"/>
</dbReference>
<dbReference type="InterPro" id="IPR004827">
    <property type="entry name" value="bZIP"/>
</dbReference>
<accession>S4R5J3</accession>
<feature type="compositionally biased region" description="Polar residues" evidence="4">
    <location>
        <begin position="1"/>
        <end position="14"/>
    </location>
</feature>
<dbReference type="PROSITE" id="PS50217">
    <property type="entry name" value="BZIP"/>
    <property type="match status" value="1"/>
</dbReference>
<dbReference type="GO" id="GO:0000981">
    <property type="term" value="F:DNA-binding transcription factor activity, RNA polymerase II-specific"/>
    <property type="evidence" value="ECO:0007669"/>
    <property type="project" value="TreeGrafter"/>
</dbReference>
<sequence>TLDTDSQWLSQLTESSSSSGGSSSGAPAPKRRGPGRPRPYGHPTPAVGQGSKGGRARKEQQLSAEDQEKMRIRRERNKVAAAKVRTRRQELTDMLEAETAKLAAEQATIRAELQQLQKEREELELMLATHEPACLLHPALEQTSPDSTTGSQGLRALRPTNLPLPRLQLKQEPHSPLYGQQQQPVARKHEQLSSQLAQPCTQLQPNHEVESAKSLHTPVVSLTPCSGSGSYVFTYPSLAGLQDFLSSESHSCASALRRQSSSGGSGELGAVGSDSLLSPTILSL</sequence>
<dbReference type="AlphaFoldDB" id="S4R5J3"/>
<dbReference type="InterPro" id="IPR000837">
    <property type="entry name" value="AP-1"/>
</dbReference>
<reference evidence="6" key="1">
    <citation type="submission" date="2025-08" db="UniProtKB">
        <authorList>
            <consortium name="Ensembl"/>
        </authorList>
    </citation>
    <scope>IDENTIFICATION</scope>
</reference>
<organism evidence="6">
    <name type="scientific">Petromyzon marinus</name>
    <name type="common">Sea lamprey</name>
    <dbReference type="NCBI Taxonomy" id="7757"/>
    <lineage>
        <taxon>Eukaryota</taxon>
        <taxon>Metazoa</taxon>
        <taxon>Chordata</taxon>
        <taxon>Craniata</taxon>
        <taxon>Vertebrata</taxon>
        <taxon>Cyclostomata</taxon>
        <taxon>Hyperoartia</taxon>
        <taxon>Petromyzontiformes</taxon>
        <taxon>Petromyzontidae</taxon>
        <taxon>Petromyzon</taxon>
    </lineage>
</organism>
<dbReference type="GO" id="GO:0005634">
    <property type="term" value="C:nucleus"/>
    <property type="evidence" value="ECO:0007669"/>
    <property type="project" value="TreeGrafter"/>
</dbReference>
<evidence type="ECO:0000256" key="4">
    <source>
        <dbReference type="SAM" id="MobiDB-lite"/>
    </source>
</evidence>
<dbReference type="Pfam" id="PF00170">
    <property type="entry name" value="bZIP_1"/>
    <property type="match status" value="1"/>
</dbReference>
<evidence type="ECO:0000256" key="2">
    <source>
        <dbReference type="ARBA" id="ARBA00023125"/>
    </source>
</evidence>
<evidence type="ECO:0000256" key="1">
    <source>
        <dbReference type="ARBA" id="ARBA00023015"/>
    </source>
</evidence>
<keyword evidence="2" id="KW-0238">DNA-binding</keyword>
<proteinExistence type="predicted"/>
<evidence type="ECO:0000259" key="5">
    <source>
        <dbReference type="PROSITE" id="PS50217"/>
    </source>
</evidence>
<name>S4R5J3_PETMA</name>
<keyword evidence="3" id="KW-0804">Transcription</keyword>
<dbReference type="SUPFAM" id="SSF57959">
    <property type="entry name" value="Leucine zipper domain"/>
    <property type="match status" value="1"/>
</dbReference>
<feature type="domain" description="BZIP" evidence="5">
    <location>
        <begin position="67"/>
        <end position="130"/>
    </location>
</feature>
<dbReference type="HOGENOM" id="CLU_049742_2_0_1"/>
<reference evidence="6" key="2">
    <citation type="submission" date="2025-09" db="UniProtKB">
        <authorList>
            <consortium name="Ensembl"/>
        </authorList>
    </citation>
    <scope>IDENTIFICATION</scope>
</reference>
<feature type="compositionally biased region" description="Low complexity" evidence="4">
    <location>
        <begin position="15"/>
        <end position="28"/>
    </location>
</feature>
<evidence type="ECO:0000256" key="3">
    <source>
        <dbReference type="ARBA" id="ARBA00023163"/>
    </source>
</evidence>